<dbReference type="PROSITE" id="PS51352">
    <property type="entry name" value="THIOREDOXIN_2"/>
    <property type="match status" value="1"/>
</dbReference>
<evidence type="ECO:0000256" key="1">
    <source>
        <dbReference type="ARBA" id="ARBA00005791"/>
    </source>
</evidence>
<comment type="caution">
    <text evidence="8">The sequence shown here is derived from an EMBL/GenBank/DDBJ whole genome shotgun (WGS) entry which is preliminary data.</text>
</comment>
<dbReference type="PANTHER" id="PTHR13887">
    <property type="entry name" value="GLUTATHIONE S-TRANSFERASE KAPPA"/>
    <property type="match status" value="1"/>
</dbReference>
<keyword evidence="2" id="KW-0732">Signal</keyword>
<keyword evidence="4" id="KW-1015">Disulfide bond</keyword>
<keyword evidence="6" id="KW-1133">Transmembrane helix</keyword>
<evidence type="ECO:0000256" key="2">
    <source>
        <dbReference type="ARBA" id="ARBA00022729"/>
    </source>
</evidence>
<dbReference type="EMBL" id="LCEK01000005">
    <property type="protein sequence ID" value="KKS72718.1"/>
    <property type="molecule type" value="Genomic_DNA"/>
</dbReference>
<dbReference type="Proteomes" id="UP000033867">
    <property type="component" value="Unassembled WGS sequence"/>
</dbReference>
<protein>
    <submittedName>
        <fullName evidence="8">DSBA oxidoreductase family protein</fullName>
    </submittedName>
</protein>
<proteinExistence type="inferred from homology"/>
<accession>A0A0G1EDX5</accession>
<evidence type="ECO:0000313" key="8">
    <source>
        <dbReference type="EMBL" id="KKS72718.1"/>
    </source>
</evidence>
<evidence type="ECO:0000256" key="6">
    <source>
        <dbReference type="SAM" id="Phobius"/>
    </source>
</evidence>
<dbReference type="InterPro" id="IPR012336">
    <property type="entry name" value="Thioredoxin-like_fold"/>
</dbReference>
<feature type="domain" description="Thioredoxin" evidence="7">
    <location>
        <begin position="77"/>
        <end position="274"/>
    </location>
</feature>
<dbReference type="SUPFAM" id="SSF52833">
    <property type="entry name" value="Thioredoxin-like"/>
    <property type="match status" value="1"/>
</dbReference>
<evidence type="ECO:0000256" key="4">
    <source>
        <dbReference type="ARBA" id="ARBA00023157"/>
    </source>
</evidence>
<organism evidence="8 9">
    <name type="scientific">Candidatus Magasanikbacteria bacterium GW2011_GWE2_42_7</name>
    <dbReference type="NCBI Taxonomy" id="1619052"/>
    <lineage>
        <taxon>Bacteria</taxon>
        <taxon>Candidatus Magasanikiibacteriota</taxon>
    </lineage>
</organism>
<dbReference type="Gene3D" id="3.40.30.10">
    <property type="entry name" value="Glutaredoxin"/>
    <property type="match status" value="1"/>
</dbReference>
<evidence type="ECO:0000313" key="9">
    <source>
        <dbReference type="Proteomes" id="UP000033867"/>
    </source>
</evidence>
<keyword evidence="6" id="KW-0472">Membrane</keyword>
<dbReference type="InterPro" id="IPR036249">
    <property type="entry name" value="Thioredoxin-like_sf"/>
</dbReference>
<dbReference type="InterPro" id="IPR013766">
    <property type="entry name" value="Thioredoxin_domain"/>
</dbReference>
<evidence type="ECO:0000256" key="3">
    <source>
        <dbReference type="ARBA" id="ARBA00023002"/>
    </source>
</evidence>
<sequence length="275" mass="31031">MGGLYAIPLFLSRDMWYTDYNSMHDQQFPEKSWYKTGGGIVFLGILSILVALLIAFFSFVAYYIYQIRTGNASAIEQTLQQAAPNFSFLSTKTKDTPTQQLQETTPFIRSFNPQIGDPSNPVTLLAFIDFECPYCQEAYPAFQQMMEKYDSAIHVVFKQFPLTTIHAQAMAAAVASTCAQEQDMFWEYYESVFTSRDLSDEGLLLAATRTGLTESIFTSCIDSDRYAHNITQDIQDGIDLDVRGTPTYIVNGKKIEGVLTADMWDTIMIDAIQSR</sequence>
<dbReference type="Pfam" id="PF13462">
    <property type="entry name" value="Thioredoxin_4"/>
    <property type="match status" value="1"/>
</dbReference>
<keyword evidence="6" id="KW-0812">Transmembrane</keyword>
<comment type="similarity">
    <text evidence="1">Belongs to the thioredoxin family. DsbA subfamily.</text>
</comment>
<dbReference type="AlphaFoldDB" id="A0A0G1EDX5"/>
<dbReference type="PANTHER" id="PTHR13887:SF14">
    <property type="entry name" value="DISULFIDE BOND FORMATION PROTEIN D"/>
    <property type="match status" value="1"/>
</dbReference>
<keyword evidence="3" id="KW-0560">Oxidoreductase</keyword>
<reference evidence="8 9" key="1">
    <citation type="journal article" date="2015" name="Nature">
        <title>rRNA introns, odd ribosomes, and small enigmatic genomes across a large radiation of phyla.</title>
        <authorList>
            <person name="Brown C.T."/>
            <person name="Hug L.A."/>
            <person name="Thomas B.C."/>
            <person name="Sharon I."/>
            <person name="Castelle C.J."/>
            <person name="Singh A."/>
            <person name="Wilkins M.J."/>
            <person name="Williams K.H."/>
            <person name="Banfield J.F."/>
        </authorList>
    </citation>
    <scope>NUCLEOTIDE SEQUENCE [LARGE SCALE GENOMIC DNA]</scope>
</reference>
<name>A0A0G1EDX5_9BACT</name>
<evidence type="ECO:0000256" key="5">
    <source>
        <dbReference type="ARBA" id="ARBA00023284"/>
    </source>
</evidence>
<feature type="transmembrane region" description="Helical" evidence="6">
    <location>
        <begin position="40"/>
        <end position="65"/>
    </location>
</feature>
<gene>
    <name evidence="8" type="ORF">UV42_C0005G0035</name>
</gene>
<dbReference type="GO" id="GO:0016491">
    <property type="term" value="F:oxidoreductase activity"/>
    <property type="evidence" value="ECO:0007669"/>
    <property type="project" value="UniProtKB-KW"/>
</dbReference>
<evidence type="ECO:0000259" key="7">
    <source>
        <dbReference type="PROSITE" id="PS51352"/>
    </source>
</evidence>
<keyword evidence="5" id="KW-0676">Redox-active center</keyword>